<evidence type="ECO:0000256" key="2">
    <source>
        <dbReference type="SAM" id="SignalP"/>
    </source>
</evidence>
<dbReference type="Pfam" id="PF14218">
    <property type="entry name" value="COP23"/>
    <property type="match status" value="1"/>
</dbReference>
<feature type="compositionally biased region" description="Polar residues" evidence="1">
    <location>
        <begin position="36"/>
        <end position="46"/>
    </location>
</feature>
<keyword evidence="2" id="KW-0732">Signal</keyword>
<organism evidence="3 4">
    <name type="scientific">Roseofilum reptotaenium AO1-A</name>
    <dbReference type="NCBI Taxonomy" id="1925591"/>
    <lineage>
        <taxon>Bacteria</taxon>
        <taxon>Bacillati</taxon>
        <taxon>Cyanobacteriota</taxon>
        <taxon>Cyanophyceae</taxon>
        <taxon>Desertifilales</taxon>
        <taxon>Desertifilaceae</taxon>
        <taxon>Roseofilum</taxon>
    </lineage>
</organism>
<reference evidence="3" key="1">
    <citation type="submission" date="2016-10" db="EMBL/GenBank/DDBJ databases">
        <title>CRISPR-Cas defence system in Roseofilum reptotaenium: evidence of a bacteriophage-cyanobacterium arms race in the coral black band disease.</title>
        <authorList>
            <person name="Buerger P."/>
            <person name="Wood-Charlson E.M."/>
            <person name="Weynberg K.D."/>
            <person name="Willis B."/>
            <person name="Van Oppen M.J."/>
        </authorList>
    </citation>
    <scope>NUCLEOTIDE SEQUENCE [LARGE SCALE GENOMIC DNA]</scope>
    <source>
        <strain evidence="3">AO1-A</strain>
    </source>
</reference>
<gene>
    <name evidence="3" type="ORF">BI308_24185</name>
</gene>
<dbReference type="STRING" id="1925591.BI308_24185"/>
<proteinExistence type="predicted"/>
<evidence type="ECO:0000256" key="1">
    <source>
        <dbReference type="SAM" id="MobiDB-lite"/>
    </source>
</evidence>
<dbReference type="AlphaFoldDB" id="A0A1L9QK25"/>
<feature type="signal peptide" evidence="2">
    <location>
        <begin position="1"/>
        <end position="22"/>
    </location>
</feature>
<feature type="chain" id="PRO_5012996295" description="Circadian oscillating protein COP23" evidence="2">
    <location>
        <begin position="23"/>
        <end position="238"/>
    </location>
</feature>
<name>A0A1L9QK25_9CYAN</name>
<dbReference type="Proteomes" id="UP000183940">
    <property type="component" value="Unassembled WGS sequence"/>
</dbReference>
<evidence type="ECO:0008006" key="5">
    <source>
        <dbReference type="Google" id="ProtNLM"/>
    </source>
</evidence>
<keyword evidence="4" id="KW-1185">Reference proteome</keyword>
<comment type="caution">
    <text evidence="3">The sequence shown here is derived from an EMBL/GenBank/DDBJ whole genome shotgun (WGS) entry which is preliminary data.</text>
</comment>
<feature type="region of interest" description="Disordered" evidence="1">
    <location>
        <begin position="197"/>
        <end position="238"/>
    </location>
</feature>
<dbReference type="InterPro" id="IPR025478">
    <property type="entry name" value="COP23"/>
</dbReference>
<evidence type="ECO:0000313" key="4">
    <source>
        <dbReference type="Proteomes" id="UP000183940"/>
    </source>
</evidence>
<feature type="region of interest" description="Disordered" evidence="1">
    <location>
        <begin position="25"/>
        <end position="51"/>
    </location>
</feature>
<sequence>MKPHLSLLLSVTVVLLASPSLAQTTWPRDFPVDTQPAPSEPSSSVPTDGIPVETQPRFTCEIEQGQPTVMYHPTSQPNQSYAWATPIELGGGWTPERRCTEISRRLEFYRADGLLELQTGFENDYDTVCVTTRADNRCRIVLTVPPGRDPGLIRDRVFENLAIADSGQNTLPVTTFTEGRSTSNWLDLLGQVTNRDLSGLNRIPTPQPETPQPRTLSNGIDLRPFLDPADGGTGQHLR</sequence>
<protein>
    <recommendedName>
        <fullName evidence="5">Circadian oscillating protein COP23</fullName>
    </recommendedName>
</protein>
<accession>A0A1L9QK25</accession>
<evidence type="ECO:0000313" key="3">
    <source>
        <dbReference type="EMBL" id="OJJ15495.1"/>
    </source>
</evidence>
<dbReference type="EMBL" id="MLAW01000069">
    <property type="protein sequence ID" value="OJJ15495.1"/>
    <property type="molecule type" value="Genomic_DNA"/>
</dbReference>